<evidence type="ECO:0000313" key="4">
    <source>
        <dbReference type="Proteomes" id="UP000048948"/>
    </source>
</evidence>
<dbReference type="Proteomes" id="UP000048600">
    <property type="component" value="Unassembled WGS sequence"/>
</dbReference>
<accession>A0A655JGS9</accession>
<sequence length="98" mass="10562">MLLTAAVSPGPVFAIPTLKSPMFAPPMFALPMLPKPTFELPRFALPRFALPTLNWPRFARPALKVDPFGPRSTPVRSAPTLESPERLAGVAKSAALVL</sequence>
<evidence type="ECO:0008006" key="5">
    <source>
        <dbReference type="Google" id="ProtNLM"/>
    </source>
</evidence>
<evidence type="ECO:0000313" key="1">
    <source>
        <dbReference type="EMBL" id="CKT08306.1"/>
    </source>
</evidence>
<organism evidence="2 3">
    <name type="scientific">Mycobacterium tuberculosis</name>
    <dbReference type="NCBI Taxonomy" id="1773"/>
    <lineage>
        <taxon>Bacteria</taxon>
        <taxon>Bacillati</taxon>
        <taxon>Actinomycetota</taxon>
        <taxon>Actinomycetes</taxon>
        <taxon>Mycobacteriales</taxon>
        <taxon>Mycobacteriaceae</taxon>
        <taxon>Mycobacterium</taxon>
        <taxon>Mycobacterium tuberculosis complex</taxon>
    </lineage>
</organism>
<name>A0A655JGS9_MYCTX</name>
<gene>
    <name evidence="2" type="ORF">ERS007741_03352</name>
    <name evidence="1" type="ORF">ERS027646_02948</name>
</gene>
<dbReference type="Proteomes" id="UP000048948">
    <property type="component" value="Unassembled WGS sequence"/>
</dbReference>
<dbReference type="EMBL" id="CHKL01000494">
    <property type="protein sequence ID" value="COW88581.1"/>
    <property type="molecule type" value="Genomic_DNA"/>
</dbReference>
<evidence type="ECO:0000313" key="2">
    <source>
        <dbReference type="EMBL" id="COW88581.1"/>
    </source>
</evidence>
<dbReference type="AlphaFoldDB" id="A0A655JGS9"/>
<evidence type="ECO:0000313" key="3">
    <source>
        <dbReference type="Proteomes" id="UP000048600"/>
    </source>
</evidence>
<dbReference type="EMBL" id="CNGE01000616">
    <property type="protein sequence ID" value="CKT08306.1"/>
    <property type="molecule type" value="Genomic_DNA"/>
</dbReference>
<proteinExistence type="predicted"/>
<protein>
    <recommendedName>
        <fullName evidence="5">Exported repetitive protein PirG</fullName>
    </recommendedName>
</protein>
<reference evidence="3 4" key="1">
    <citation type="submission" date="2015-03" db="EMBL/GenBank/DDBJ databases">
        <authorList>
            <consortium name="Pathogen Informatics"/>
        </authorList>
    </citation>
    <scope>NUCLEOTIDE SEQUENCE [LARGE SCALE GENOMIC DNA]</scope>
    <source>
        <strain evidence="1 4">Bir 172</strain>
        <strain evidence="2 3">P00601463</strain>
    </source>
</reference>